<comment type="subcellular location">
    <subcellularLocation>
        <location evidence="1">Membrane</location>
        <topology evidence="1">Multi-pass membrane protein</topology>
    </subcellularLocation>
</comment>
<dbReference type="InterPro" id="IPR020846">
    <property type="entry name" value="MFS_dom"/>
</dbReference>
<feature type="transmembrane region" description="Helical" evidence="6">
    <location>
        <begin position="134"/>
        <end position="158"/>
    </location>
</feature>
<feature type="transmembrane region" description="Helical" evidence="6">
    <location>
        <begin position="46"/>
        <end position="64"/>
    </location>
</feature>
<evidence type="ECO:0000313" key="8">
    <source>
        <dbReference type="EMBL" id="TKA97069.1"/>
    </source>
</evidence>
<keyword evidence="3 6" id="KW-0812">Transmembrane</keyword>
<dbReference type="PANTHER" id="PTHR42718:SF9">
    <property type="entry name" value="MAJOR FACILITATOR SUPERFAMILY MULTIDRUG TRANSPORTER MFSC"/>
    <property type="match status" value="1"/>
</dbReference>
<name>A0A4U0Z184_9RHOB</name>
<dbReference type="GO" id="GO:0016020">
    <property type="term" value="C:membrane"/>
    <property type="evidence" value="ECO:0007669"/>
    <property type="project" value="UniProtKB-SubCell"/>
</dbReference>
<reference evidence="8 9" key="1">
    <citation type="submission" date="2019-04" db="EMBL/GenBank/DDBJ databases">
        <title>Crypto-aerobic microbial life in anoxic (sulfidic) marine sediments.</title>
        <authorList>
            <person name="Bhattacharya S."/>
            <person name="Roy C."/>
            <person name="Mondal N."/>
            <person name="Sarkar J."/>
            <person name="Mandal S."/>
            <person name="Rameez M.J."/>
            <person name="Ghosh W."/>
        </authorList>
    </citation>
    <scope>NUCLEOTIDE SEQUENCE [LARGE SCALE GENOMIC DNA]</scope>
    <source>
        <strain evidence="8 9">SBBC</strain>
    </source>
</reference>
<dbReference type="Proteomes" id="UP000306340">
    <property type="component" value="Unassembled WGS sequence"/>
</dbReference>
<evidence type="ECO:0000256" key="2">
    <source>
        <dbReference type="ARBA" id="ARBA00022448"/>
    </source>
</evidence>
<evidence type="ECO:0000256" key="6">
    <source>
        <dbReference type="SAM" id="Phobius"/>
    </source>
</evidence>
<evidence type="ECO:0000313" key="9">
    <source>
        <dbReference type="Proteomes" id="UP000306340"/>
    </source>
</evidence>
<evidence type="ECO:0000259" key="7">
    <source>
        <dbReference type="PROSITE" id="PS50850"/>
    </source>
</evidence>
<feature type="transmembrane region" description="Helical" evidence="6">
    <location>
        <begin position="299"/>
        <end position="317"/>
    </location>
</feature>
<accession>A0A4U0Z184</accession>
<feature type="transmembrane region" description="Helical" evidence="6">
    <location>
        <begin position="100"/>
        <end position="122"/>
    </location>
</feature>
<feature type="transmembrane region" description="Helical" evidence="6">
    <location>
        <begin position="205"/>
        <end position="227"/>
    </location>
</feature>
<keyword evidence="4 6" id="KW-1133">Transmembrane helix</keyword>
<evidence type="ECO:0000256" key="1">
    <source>
        <dbReference type="ARBA" id="ARBA00004141"/>
    </source>
</evidence>
<dbReference type="PROSITE" id="PS50850">
    <property type="entry name" value="MFS"/>
    <property type="match status" value="1"/>
</dbReference>
<dbReference type="RefSeq" id="WP_136792092.1">
    <property type="nucleotide sequence ID" value="NZ_SWAU01000059.1"/>
</dbReference>
<feature type="domain" description="Major facilitator superfamily (MFS) profile" evidence="7">
    <location>
        <begin position="10"/>
        <end position="385"/>
    </location>
</feature>
<evidence type="ECO:0000256" key="3">
    <source>
        <dbReference type="ARBA" id="ARBA00022692"/>
    </source>
</evidence>
<dbReference type="Pfam" id="PF07690">
    <property type="entry name" value="MFS_1"/>
    <property type="match status" value="1"/>
</dbReference>
<dbReference type="SUPFAM" id="SSF103473">
    <property type="entry name" value="MFS general substrate transporter"/>
    <property type="match status" value="1"/>
</dbReference>
<dbReference type="GO" id="GO:0022857">
    <property type="term" value="F:transmembrane transporter activity"/>
    <property type="evidence" value="ECO:0007669"/>
    <property type="project" value="InterPro"/>
</dbReference>
<dbReference type="PANTHER" id="PTHR42718">
    <property type="entry name" value="MAJOR FACILITATOR SUPERFAMILY MULTIDRUG TRANSPORTER MFSC"/>
    <property type="match status" value="1"/>
</dbReference>
<dbReference type="EMBL" id="SWAU01000059">
    <property type="protein sequence ID" value="TKA97069.1"/>
    <property type="molecule type" value="Genomic_DNA"/>
</dbReference>
<dbReference type="CDD" id="cd06174">
    <property type="entry name" value="MFS"/>
    <property type="match status" value="1"/>
</dbReference>
<feature type="transmembrane region" description="Helical" evidence="6">
    <location>
        <begin position="239"/>
        <end position="259"/>
    </location>
</feature>
<keyword evidence="5 6" id="KW-0472">Membrane</keyword>
<feature type="transmembrane region" description="Helical" evidence="6">
    <location>
        <begin position="76"/>
        <end position="94"/>
    </location>
</feature>
<dbReference type="AlphaFoldDB" id="A0A4U0Z184"/>
<organism evidence="8 9">
    <name type="scientific">Cereibacter changlensis</name>
    <dbReference type="NCBI Taxonomy" id="402884"/>
    <lineage>
        <taxon>Bacteria</taxon>
        <taxon>Pseudomonadati</taxon>
        <taxon>Pseudomonadota</taxon>
        <taxon>Alphaproteobacteria</taxon>
        <taxon>Rhodobacterales</taxon>
        <taxon>Paracoccaceae</taxon>
        <taxon>Cereibacter</taxon>
    </lineage>
</organism>
<feature type="transmembrane region" description="Helical" evidence="6">
    <location>
        <begin position="271"/>
        <end position="293"/>
    </location>
</feature>
<proteinExistence type="predicted"/>
<gene>
    <name evidence="8" type="ORF">FAZ78_08100</name>
</gene>
<comment type="caution">
    <text evidence="8">The sequence shown here is derived from an EMBL/GenBank/DDBJ whole genome shotgun (WGS) entry which is preliminary data.</text>
</comment>
<keyword evidence="2" id="KW-0813">Transport</keyword>
<protein>
    <submittedName>
        <fullName evidence="8">MFS transporter</fullName>
    </submittedName>
</protein>
<evidence type="ECO:0000256" key="5">
    <source>
        <dbReference type="ARBA" id="ARBA00023136"/>
    </source>
</evidence>
<dbReference type="Gene3D" id="1.20.1250.20">
    <property type="entry name" value="MFS general substrate transporter like domains"/>
    <property type="match status" value="2"/>
</dbReference>
<feature type="transmembrane region" description="Helical" evidence="6">
    <location>
        <begin position="365"/>
        <end position="382"/>
    </location>
</feature>
<dbReference type="InterPro" id="IPR036259">
    <property type="entry name" value="MFS_trans_sf"/>
</dbReference>
<feature type="transmembrane region" description="Helical" evidence="6">
    <location>
        <begin position="164"/>
        <end position="184"/>
    </location>
</feature>
<feature type="transmembrane region" description="Helical" evidence="6">
    <location>
        <begin position="329"/>
        <end position="353"/>
    </location>
</feature>
<dbReference type="InterPro" id="IPR011701">
    <property type="entry name" value="MFS"/>
</dbReference>
<sequence>MTRAETDWPMVFLATAGGAAAAMHIGKAAAALPLMQAELDVTLAHASVYLSMISACAALTGLAIGRAAAAIGVMRAGIIGLTLMGLASLAGSFAETAAGVLFARIVEAIGLPLVVTTMPALVQNATTPNDRPLALGLWAAWLPIGVALSMALAFGILGDHGWRLFFAVCGGTSLALGGLLHLARHRVWVMSSAPPANRLPGIGHPLYRMALVFLLFSAANMIFMGFLPSVMIGAMHYDTGMATGLGFVCALLLLPTNIATGAAVGKGVRRLRLALISFAGIGLSGVAFLSSSLPDGMRIAAALTLATSTGIAPALVWSSVPPLAEDADIAPSIVAGVLYQAAGLGQMLGPVVAGTIVGATQDWEIAGLILLACSLAALAISWHSRKQPGFR</sequence>
<evidence type="ECO:0000256" key="4">
    <source>
        <dbReference type="ARBA" id="ARBA00022989"/>
    </source>
</evidence>